<feature type="domain" description="Wbp11/ELF5/Saf1 N-terminal" evidence="2">
    <location>
        <begin position="4"/>
        <end position="80"/>
    </location>
</feature>
<dbReference type="EMBL" id="MU007099">
    <property type="protein sequence ID" value="KAF2421254.1"/>
    <property type="molecule type" value="Genomic_DNA"/>
</dbReference>
<evidence type="ECO:0000256" key="1">
    <source>
        <dbReference type="SAM" id="MobiDB-lite"/>
    </source>
</evidence>
<evidence type="ECO:0000313" key="4">
    <source>
        <dbReference type="Proteomes" id="UP000800235"/>
    </source>
</evidence>
<sequence length="289" mass="32920">MAKERNVNPATAALKASKKKEIKKSKANLANQRAEKFARRNPNRLQKQIDDLKASEASGTLRPKDKQTLEQLEKDLRTVYKARELLGDKAPQYSQWQDDRRGSGDGAVLGKRRRDDTHGRPRRDSESETDEDAKDIPMPKDVENMPSMPRRRPRNANETPLGPSRTGPHELPPKPVIPVQTVYESAPVVRNLRKEAVSRFVPSSVAKNIKRVKGDGELLEPEEADRLEKLGYMDSEKAAEEAIKEAEYKIMSEEIDPTASRDLDEETAKFLREKQLRQVEMEEIEDEDL</sequence>
<feature type="compositionally biased region" description="Basic and acidic residues" evidence="1">
    <location>
        <begin position="134"/>
        <end position="143"/>
    </location>
</feature>
<comment type="caution">
    <text evidence="3">The sequence shown here is derived from an EMBL/GenBank/DDBJ whole genome shotgun (WGS) entry which is preliminary data.</text>
</comment>
<dbReference type="GO" id="GO:0006396">
    <property type="term" value="P:RNA processing"/>
    <property type="evidence" value="ECO:0007669"/>
    <property type="project" value="InterPro"/>
</dbReference>
<dbReference type="AlphaFoldDB" id="A0A9P4NHA2"/>
<dbReference type="Pfam" id="PF09429">
    <property type="entry name" value="Wbp11"/>
    <property type="match status" value="1"/>
</dbReference>
<dbReference type="InterPro" id="IPR019007">
    <property type="entry name" value="Wbp11/ELF5/Saf1_N"/>
</dbReference>
<keyword evidence="4" id="KW-1185">Reference proteome</keyword>
<dbReference type="OrthoDB" id="5597581at2759"/>
<reference evidence="3" key="1">
    <citation type="journal article" date="2020" name="Stud. Mycol.">
        <title>101 Dothideomycetes genomes: a test case for predicting lifestyles and emergence of pathogens.</title>
        <authorList>
            <person name="Haridas S."/>
            <person name="Albert R."/>
            <person name="Binder M."/>
            <person name="Bloem J."/>
            <person name="Labutti K."/>
            <person name="Salamov A."/>
            <person name="Andreopoulos B."/>
            <person name="Baker S."/>
            <person name="Barry K."/>
            <person name="Bills G."/>
            <person name="Bluhm B."/>
            <person name="Cannon C."/>
            <person name="Castanera R."/>
            <person name="Culley D."/>
            <person name="Daum C."/>
            <person name="Ezra D."/>
            <person name="Gonzalez J."/>
            <person name="Henrissat B."/>
            <person name="Kuo A."/>
            <person name="Liang C."/>
            <person name="Lipzen A."/>
            <person name="Lutzoni F."/>
            <person name="Magnuson J."/>
            <person name="Mondo S."/>
            <person name="Nolan M."/>
            <person name="Ohm R."/>
            <person name="Pangilinan J."/>
            <person name="Park H.-J."/>
            <person name="Ramirez L."/>
            <person name="Alfaro M."/>
            <person name="Sun H."/>
            <person name="Tritt A."/>
            <person name="Yoshinaga Y."/>
            <person name="Zwiers L.-H."/>
            <person name="Turgeon B."/>
            <person name="Goodwin S."/>
            <person name="Spatafora J."/>
            <person name="Crous P."/>
            <person name="Grigoriev I."/>
        </authorList>
    </citation>
    <scope>NUCLEOTIDE SEQUENCE</scope>
    <source>
        <strain evidence="3">CBS 130266</strain>
    </source>
</reference>
<feature type="compositionally biased region" description="Basic residues" evidence="1">
    <location>
        <begin position="16"/>
        <end position="26"/>
    </location>
</feature>
<accession>A0A9P4NHA2</accession>
<feature type="compositionally biased region" description="Basic and acidic residues" evidence="1">
    <location>
        <begin position="113"/>
        <end position="126"/>
    </location>
</feature>
<proteinExistence type="predicted"/>
<dbReference type="Proteomes" id="UP000800235">
    <property type="component" value="Unassembled WGS sequence"/>
</dbReference>
<organism evidence="3 4">
    <name type="scientific">Tothia fuscella</name>
    <dbReference type="NCBI Taxonomy" id="1048955"/>
    <lineage>
        <taxon>Eukaryota</taxon>
        <taxon>Fungi</taxon>
        <taxon>Dikarya</taxon>
        <taxon>Ascomycota</taxon>
        <taxon>Pezizomycotina</taxon>
        <taxon>Dothideomycetes</taxon>
        <taxon>Pleosporomycetidae</taxon>
        <taxon>Venturiales</taxon>
        <taxon>Cylindrosympodiaceae</taxon>
        <taxon>Tothia</taxon>
    </lineage>
</organism>
<feature type="region of interest" description="Disordered" evidence="1">
    <location>
        <begin position="84"/>
        <end position="176"/>
    </location>
</feature>
<gene>
    <name evidence="3" type="ORF">EJ08DRAFT_641462</name>
</gene>
<evidence type="ECO:0000313" key="3">
    <source>
        <dbReference type="EMBL" id="KAF2421254.1"/>
    </source>
</evidence>
<feature type="region of interest" description="Disordered" evidence="1">
    <location>
        <begin position="1"/>
        <end position="69"/>
    </location>
</feature>
<name>A0A9P4NHA2_9PEZI</name>
<protein>
    <recommendedName>
        <fullName evidence="2">Wbp11/ELF5/Saf1 N-terminal domain-containing protein</fullName>
    </recommendedName>
</protein>
<evidence type="ECO:0000259" key="2">
    <source>
        <dbReference type="Pfam" id="PF09429"/>
    </source>
</evidence>